<dbReference type="EMBL" id="CP026604">
    <property type="protein sequence ID" value="AWB65788.1"/>
    <property type="molecule type" value="Genomic_DNA"/>
</dbReference>
<gene>
    <name evidence="1" type="ORF">C2869_04750</name>
</gene>
<dbReference type="Gene3D" id="2.60.120.260">
    <property type="entry name" value="Galactose-binding domain-like"/>
    <property type="match status" value="2"/>
</dbReference>
<reference evidence="1 2" key="1">
    <citation type="submission" date="2018-01" db="EMBL/GenBank/DDBJ databases">
        <title>Genome sequence of a Cantenovulum-like bacteria.</title>
        <authorList>
            <person name="Tan W.R."/>
            <person name="Lau N.-S."/>
            <person name="Go F."/>
            <person name="Amirul A.-A.A."/>
        </authorList>
    </citation>
    <scope>NUCLEOTIDE SEQUENCE [LARGE SCALE GENOMIC DNA]</scope>
    <source>
        <strain evidence="1 2">CCB-QB4</strain>
    </source>
</reference>
<dbReference type="AlphaFoldDB" id="A0A2S0VNJ3"/>
<keyword evidence="2" id="KW-1185">Reference proteome</keyword>
<sequence length="708" mass="75525">MKKFNNTLLAGAIAMTLAGCSEDYTPSQKVENAAPQHGGDIAVSIGEKNEFAFYHLLGSPEGGETGAGIAVDSDGDFIKIENLSVAYTDENGNEVDINADGFVLTNGVMVKVTPSVFADELHTGQTYTATYSYDISDGRDSVNRKMTLTVNGEDFKPEFENILQSFTTLDTAGEVNLLSNVTDGDGDTVTLDLSGDKTVTVNNDKAVYSRSGDVITLDVQATAAALNIAPGASADVVFTWYVTDGWNSEMRTATVTVQDHRVPREAPQVVAVYEATVTTNDPIQKVELDSGVYFNDRNGDDINIDLSDIKPVGDAPKFAFNKTQGSVLAVDPVDFYAHLQDGETKTFTYTFGVDDGPASGETAGGNTMDAEFKVTVTKEAPANLISNGDFETGDLTNWTVSDNTLVNVQTVGDAWQGGNMLVSTAETTAETKFAVQAGGSYYVKTTDRSNVPANTWGQGGFSTTVDSYTKDYNFHPSFDSANVGQDWNDYKHQVSSFSANANGNSTFEIKFTSSAKEVDSVFAGRYSTESLNNLAIVKDSNDKPITDSIDFEGGTVGNWTGSIAVTTDANLVLSGTTSGVLSAWGANLTLPAGTIENGKQYILSVDVRLTAYDAPAGSQSPIRMDLETADGTAAVLGDPIASKAFPRGRNFLKQTLGGVTKVERFIDPDSFNNVNDWATKGVRISFSPSSWNGIGELIIDNVKLIQVK</sequence>
<accession>A0A2S0VNJ3</accession>
<dbReference type="PROSITE" id="PS51257">
    <property type="entry name" value="PROKAR_LIPOPROTEIN"/>
    <property type="match status" value="1"/>
</dbReference>
<dbReference type="KEGG" id="cate:C2869_04750"/>
<dbReference type="OrthoDB" id="6382813at2"/>
<protein>
    <submittedName>
        <fullName evidence="1">Uncharacterized protein</fullName>
    </submittedName>
</protein>
<dbReference type="Proteomes" id="UP000244441">
    <property type="component" value="Chromosome"/>
</dbReference>
<name>A0A2S0VNJ3_9ALTE</name>
<proteinExistence type="predicted"/>
<evidence type="ECO:0000313" key="1">
    <source>
        <dbReference type="EMBL" id="AWB65788.1"/>
    </source>
</evidence>
<dbReference type="RefSeq" id="WP_108601863.1">
    <property type="nucleotide sequence ID" value="NZ_CP026604.1"/>
</dbReference>
<evidence type="ECO:0000313" key="2">
    <source>
        <dbReference type="Proteomes" id="UP000244441"/>
    </source>
</evidence>
<organism evidence="1 2">
    <name type="scientific">Saccharobesus litoralis</name>
    <dbReference type="NCBI Taxonomy" id="2172099"/>
    <lineage>
        <taxon>Bacteria</taxon>
        <taxon>Pseudomonadati</taxon>
        <taxon>Pseudomonadota</taxon>
        <taxon>Gammaproteobacteria</taxon>
        <taxon>Alteromonadales</taxon>
        <taxon>Alteromonadaceae</taxon>
        <taxon>Saccharobesus</taxon>
    </lineage>
</organism>